<evidence type="ECO:0000313" key="3">
    <source>
        <dbReference type="Proteomes" id="UP000295689"/>
    </source>
</evidence>
<dbReference type="GO" id="GO:0016423">
    <property type="term" value="F:tRNA (guanine) methyltransferase activity"/>
    <property type="evidence" value="ECO:0007669"/>
    <property type="project" value="TreeGrafter"/>
</dbReference>
<dbReference type="AlphaFoldDB" id="A0A4R2BDW5"/>
<protein>
    <submittedName>
        <fullName evidence="2">tRNA G10 N-methylase Trm11</fullName>
    </submittedName>
</protein>
<keyword evidence="2" id="KW-0808">Transferase</keyword>
<sequence length="318" mass="35708">MAVHQLESTTYIYTYSCAEEELSLCRLERRCMFGIDTELNAIEAPLKIEPSRSPFIKERIEVLCTGDTLEALINKIRELPEMDGTFKVLVINHNGDPKSDRVDFKERRGIERKIGQLVPGQPDLHDPEILLGIIQVNGKWFFGPCVESRSIWFLHQQKPHQYSTALSTRVARAAVNIAVPHLGEQKVIDPCCGIGTVLVEALSMGIHIIGSDNNPLVMKGARENIAHFGHEGEVLLRDIREINGRYDVAIIDMPYNLCSVISAEEKREMLQSARGFAKKAVIITVEPMDEIIIAAGFTVVDRGEVFKGKFKREILVCK</sequence>
<dbReference type="PANTHER" id="PTHR14911:SF13">
    <property type="entry name" value="TRNA (GUANINE(6)-N2)-METHYLTRANSFERASE THUMP3"/>
    <property type="match status" value="1"/>
</dbReference>
<feature type="domain" description="Ribosomal RNA large subunit methyltransferase K/L-like methyltransferase" evidence="1">
    <location>
        <begin position="158"/>
        <end position="256"/>
    </location>
</feature>
<keyword evidence="2" id="KW-0489">Methyltransferase</keyword>
<dbReference type="CDD" id="cd02440">
    <property type="entry name" value="AdoMet_MTases"/>
    <property type="match status" value="1"/>
</dbReference>
<dbReference type="InterPro" id="IPR000241">
    <property type="entry name" value="RlmKL-like_Mtase"/>
</dbReference>
<organism evidence="2 3">
    <name type="scientific">Mesobacillus foraminis</name>
    <dbReference type="NCBI Taxonomy" id="279826"/>
    <lineage>
        <taxon>Bacteria</taxon>
        <taxon>Bacillati</taxon>
        <taxon>Bacillota</taxon>
        <taxon>Bacilli</taxon>
        <taxon>Bacillales</taxon>
        <taxon>Bacillaceae</taxon>
        <taxon>Mesobacillus</taxon>
    </lineage>
</organism>
<reference evidence="2 3" key="1">
    <citation type="journal article" date="2015" name="Stand. Genomic Sci.">
        <title>Genomic Encyclopedia of Bacterial and Archaeal Type Strains, Phase III: the genomes of soil and plant-associated and newly described type strains.</title>
        <authorList>
            <person name="Whitman W.B."/>
            <person name="Woyke T."/>
            <person name="Klenk H.P."/>
            <person name="Zhou Y."/>
            <person name="Lilburn T.G."/>
            <person name="Beck B.J."/>
            <person name="De Vos P."/>
            <person name="Vandamme P."/>
            <person name="Eisen J.A."/>
            <person name="Garrity G."/>
            <person name="Hugenholtz P."/>
            <person name="Kyrpides N.C."/>
        </authorList>
    </citation>
    <scope>NUCLEOTIDE SEQUENCE [LARGE SCALE GENOMIC DNA]</scope>
    <source>
        <strain evidence="2 3">CV53</strain>
    </source>
</reference>
<dbReference type="InterPro" id="IPR029063">
    <property type="entry name" value="SAM-dependent_MTases_sf"/>
</dbReference>
<accession>A0A4R2BDW5</accession>
<dbReference type="Pfam" id="PF01170">
    <property type="entry name" value="UPF0020"/>
    <property type="match status" value="1"/>
</dbReference>
<evidence type="ECO:0000259" key="1">
    <source>
        <dbReference type="Pfam" id="PF01170"/>
    </source>
</evidence>
<dbReference type="RefSeq" id="WP_258235925.1">
    <property type="nucleotide sequence ID" value="NZ_JABUHM010000004.1"/>
</dbReference>
<keyword evidence="3" id="KW-1185">Reference proteome</keyword>
<dbReference type="PANTHER" id="PTHR14911">
    <property type="entry name" value="THUMP DOMAIN-CONTAINING"/>
    <property type="match status" value="1"/>
</dbReference>
<dbReference type="GO" id="GO:0030488">
    <property type="term" value="P:tRNA methylation"/>
    <property type="evidence" value="ECO:0007669"/>
    <property type="project" value="TreeGrafter"/>
</dbReference>
<comment type="caution">
    <text evidence="2">The sequence shown here is derived from an EMBL/GenBank/DDBJ whole genome shotgun (WGS) entry which is preliminary data.</text>
</comment>
<name>A0A4R2BDW5_9BACI</name>
<dbReference type="Proteomes" id="UP000295689">
    <property type="component" value="Unassembled WGS sequence"/>
</dbReference>
<gene>
    <name evidence="2" type="ORF">EV146_106315</name>
</gene>
<proteinExistence type="predicted"/>
<dbReference type="Gene3D" id="3.40.50.150">
    <property type="entry name" value="Vaccinia Virus protein VP39"/>
    <property type="match status" value="1"/>
</dbReference>
<dbReference type="SUPFAM" id="SSF53335">
    <property type="entry name" value="S-adenosyl-L-methionine-dependent methyltransferases"/>
    <property type="match status" value="1"/>
</dbReference>
<dbReference type="EMBL" id="SLVV01000006">
    <property type="protein sequence ID" value="TCN25111.1"/>
    <property type="molecule type" value="Genomic_DNA"/>
</dbReference>
<evidence type="ECO:0000313" key="2">
    <source>
        <dbReference type="EMBL" id="TCN25111.1"/>
    </source>
</evidence>